<protein>
    <recommendedName>
        <fullName evidence="3">SH2 domain-containing protein</fullName>
    </recommendedName>
</protein>
<dbReference type="PANTHER" id="PTHR45734">
    <property type="entry name" value="TENSIN"/>
    <property type="match status" value="1"/>
</dbReference>
<keyword evidence="1" id="KW-0727">SH2 domain</keyword>
<evidence type="ECO:0000313" key="4">
    <source>
        <dbReference type="EMBL" id="CAF1067435.1"/>
    </source>
</evidence>
<dbReference type="OrthoDB" id="6273691at2759"/>
<sequence>MGYSSFRSQEESSRRSSVSSAAESDVLRNGSQYVHNISKYWYKPKLSRADAISLLKTKPPGTFLIRDSQDFRGSYGLAIKVAKLPPFVRSAKPADPNAELVRHYLIERTPTGYVQLKGCINEPDFATLSAFVYQHSLLPFALPCKVALPETDIFDEYERGGQDVRKPSPKELLDKGTVKNVIDSTESRHIEFFCQASKGVSEYHSLSYRRRGHTQSFVVSFINCKNEKKCAPVIRRKINDLDGGRELNHSQSPKTLEQIMKSYVKVLDETNLLMQHQIAEAREQTRLLSELVELPNDLLKASQKAANVLRMEINGVDVRGIVPKSAYTQTARYCIRLAYGESASFENLATGVLAHLHKISISVVYCMRKDIVQSLQQMKYDQNKRVSSPSHSKRK</sequence>
<feature type="region of interest" description="Disordered" evidence="2">
    <location>
        <begin position="1"/>
        <end position="21"/>
    </location>
</feature>
<dbReference type="Proteomes" id="UP000681722">
    <property type="component" value="Unassembled WGS sequence"/>
</dbReference>
<gene>
    <name evidence="4" type="ORF">GPM918_LOCUS17096</name>
    <name evidence="5" type="ORF">SRO942_LOCUS17095</name>
</gene>
<evidence type="ECO:0000256" key="1">
    <source>
        <dbReference type="PROSITE-ProRule" id="PRU00191"/>
    </source>
</evidence>
<dbReference type="PANTHER" id="PTHR45734:SF10">
    <property type="entry name" value="BLISTERY, ISOFORM A"/>
    <property type="match status" value="1"/>
</dbReference>
<reference evidence="4" key="1">
    <citation type="submission" date="2021-02" db="EMBL/GenBank/DDBJ databases">
        <authorList>
            <person name="Nowell W R."/>
        </authorList>
    </citation>
    <scope>NUCLEOTIDE SEQUENCE</scope>
</reference>
<organism evidence="4 6">
    <name type="scientific">Didymodactylos carnosus</name>
    <dbReference type="NCBI Taxonomy" id="1234261"/>
    <lineage>
        <taxon>Eukaryota</taxon>
        <taxon>Metazoa</taxon>
        <taxon>Spiralia</taxon>
        <taxon>Gnathifera</taxon>
        <taxon>Rotifera</taxon>
        <taxon>Eurotatoria</taxon>
        <taxon>Bdelloidea</taxon>
        <taxon>Philodinida</taxon>
        <taxon>Philodinidae</taxon>
        <taxon>Didymodactylos</taxon>
    </lineage>
</organism>
<evidence type="ECO:0000313" key="5">
    <source>
        <dbReference type="EMBL" id="CAF3834957.1"/>
    </source>
</evidence>
<dbReference type="Gene3D" id="3.30.505.10">
    <property type="entry name" value="SH2 domain"/>
    <property type="match status" value="1"/>
</dbReference>
<accession>A0A814LT45</accession>
<evidence type="ECO:0000256" key="2">
    <source>
        <dbReference type="SAM" id="MobiDB-lite"/>
    </source>
</evidence>
<comment type="caution">
    <text evidence="4">The sequence shown here is derived from an EMBL/GenBank/DDBJ whole genome shotgun (WGS) entry which is preliminary data.</text>
</comment>
<dbReference type="InterPro" id="IPR000980">
    <property type="entry name" value="SH2"/>
</dbReference>
<feature type="non-terminal residue" evidence="4">
    <location>
        <position position="1"/>
    </location>
</feature>
<name>A0A814LT45_9BILA</name>
<feature type="domain" description="SH2" evidence="3">
    <location>
        <begin position="41"/>
        <end position="150"/>
    </location>
</feature>
<dbReference type="GO" id="GO:0005925">
    <property type="term" value="C:focal adhesion"/>
    <property type="evidence" value="ECO:0007669"/>
    <property type="project" value="TreeGrafter"/>
</dbReference>
<dbReference type="EMBL" id="CAJOBC010004630">
    <property type="protein sequence ID" value="CAF3834957.1"/>
    <property type="molecule type" value="Genomic_DNA"/>
</dbReference>
<dbReference type="Pfam" id="PF00017">
    <property type="entry name" value="SH2"/>
    <property type="match status" value="1"/>
</dbReference>
<dbReference type="PRINTS" id="PR00401">
    <property type="entry name" value="SH2DOMAIN"/>
</dbReference>
<dbReference type="AlphaFoldDB" id="A0A814LT45"/>
<dbReference type="InterPro" id="IPR051484">
    <property type="entry name" value="Tensin_PTEN_phosphatase"/>
</dbReference>
<dbReference type="SMART" id="SM00252">
    <property type="entry name" value="SH2"/>
    <property type="match status" value="1"/>
</dbReference>
<dbReference type="PROSITE" id="PS50001">
    <property type="entry name" value="SH2"/>
    <property type="match status" value="1"/>
</dbReference>
<dbReference type="InterPro" id="IPR036860">
    <property type="entry name" value="SH2_dom_sf"/>
</dbReference>
<dbReference type="SUPFAM" id="SSF55550">
    <property type="entry name" value="SH2 domain"/>
    <property type="match status" value="1"/>
</dbReference>
<proteinExistence type="predicted"/>
<dbReference type="EMBL" id="CAJNOQ010004630">
    <property type="protein sequence ID" value="CAF1067435.1"/>
    <property type="molecule type" value="Genomic_DNA"/>
</dbReference>
<evidence type="ECO:0000259" key="3">
    <source>
        <dbReference type="PROSITE" id="PS50001"/>
    </source>
</evidence>
<evidence type="ECO:0000313" key="6">
    <source>
        <dbReference type="Proteomes" id="UP000663829"/>
    </source>
</evidence>
<keyword evidence="6" id="KW-1185">Reference proteome</keyword>
<dbReference type="Proteomes" id="UP000663829">
    <property type="component" value="Unassembled WGS sequence"/>
</dbReference>